<accession>G0QJQ5</accession>
<keyword evidence="1" id="KW-0812">Transmembrane</keyword>
<feature type="transmembrane region" description="Helical" evidence="1">
    <location>
        <begin position="157"/>
        <end position="178"/>
    </location>
</feature>
<evidence type="ECO:0008006" key="4">
    <source>
        <dbReference type="Google" id="ProtNLM"/>
    </source>
</evidence>
<name>G0QJQ5_ICHMU</name>
<gene>
    <name evidence="2" type="ORF">IMG5_007650</name>
</gene>
<feature type="transmembrane region" description="Helical" evidence="1">
    <location>
        <begin position="199"/>
        <end position="219"/>
    </location>
</feature>
<dbReference type="EMBL" id="GL983081">
    <property type="protein sequence ID" value="EGR34553.1"/>
    <property type="molecule type" value="Genomic_DNA"/>
</dbReference>
<feature type="transmembrane region" description="Helical" evidence="1">
    <location>
        <begin position="116"/>
        <end position="137"/>
    </location>
</feature>
<keyword evidence="3" id="KW-1185">Reference proteome</keyword>
<evidence type="ECO:0000313" key="3">
    <source>
        <dbReference type="Proteomes" id="UP000008983"/>
    </source>
</evidence>
<reference evidence="2 3" key="1">
    <citation type="submission" date="2011-07" db="EMBL/GenBank/DDBJ databases">
        <authorList>
            <person name="Coyne R."/>
            <person name="Brami D."/>
            <person name="Johnson J."/>
            <person name="Hostetler J."/>
            <person name="Hannick L."/>
            <person name="Clark T."/>
            <person name="Cassidy-Hanley D."/>
            <person name="Inman J."/>
        </authorList>
    </citation>
    <scope>NUCLEOTIDE SEQUENCE [LARGE SCALE GENOMIC DNA]</scope>
    <source>
        <strain evidence="2 3">G5</strain>
    </source>
</reference>
<dbReference type="Proteomes" id="UP000008983">
    <property type="component" value="Unassembled WGS sequence"/>
</dbReference>
<evidence type="ECO:0000256" key="1">
    <source>
        <dbReference type="SAM" id="Phobius"/>
    </source>
</evidence>
<dbReference type="AlphaFoldDB" id="G0QJQ5"/>
<dbReference type="InParanoid" id="G0QJQ5"/>
<protein>
    <recommendedName>
        <fullName evidence="4">Transmembrane protein</fullName>
    </recommendedName>
</protein>
<dbReference type="RefSeq" id="XP_004039857.1">
    <property type="nucleotide sequence ID" value="XM_004039809.1"/>
</dbReference>
<organism evidence="2 3">
    <name type="scientific">Ichthyophthirius multifiliis</name>
    <name type="common">White spot disease agent</name>
    <name type="synonym">Ich</name>
    <dbReference type="NCBI Taxonomy" id="5932"/>
    <lineage>
        <taxon>Eukaryota</taxon>
        <taxon>Sar</taxon>
        <taxon>Alveolata</taxon>
        <taxon>Ciliophora</taxon>
        <taxon>Intramacronucleata</taxon>
        <taxon>Oligohymenophorea</taxon>
        <taxon>Hymenostomatida</taxon>
        <taxon>Ophryoglenina</taxon>
        <taxon>Ichthyophthirius</taxon>
    </lineage>
</organism>
<proteinExistence type="predicted"/>
<sequence>MHKMHIDYKYIVVVLIQDLHYYIVQFLSQNWIWELKEHPQFFHSQNFQTYLYAIYLQKEFLNYQNATFLTQINADKTFFLSQNKQFLLDLYFHLNGCFRKLILLLLLTQMLNSIQLILYLQIYQLSVISLFQVILLLPALLQEMKWVEEKQQMLKNILFIVFVLWLVIYYQQLLQFTLCKIKSLKLLLLIIMQRRNQLIFLDYFCLYIAWILFNVISLLL</sequence>
<keyword evidence="1" id="KW-0472">Membrane</keyword>
<keyword evidence="1" id="KW-1133">Transmembrane helix</keyword>
<dbReference type="GeneID" id="14910744"/>
<evidence type="ECO:0000313" key="2">
    <source>
        <dbReference type="EMBL" id="EGR34553.1"/>
    </source>
</evidence>